<feature type="binding site" evidence="2">
    <location>
        <position position="142"/>
    </location>
    <ligand>
        <name>Co(2+)</name>
        <dbReference type="ChEBI" id="CHEBI:48828"/>
    </ligand>
</feature>
<evidence type="ECO:0000256" key="2">
    <source>
        <dbReference type="PIRSR" id="PIRSR033579-3"/>
    </source>
</evidence>
<dbReference type="Pfam" id="PF06180">
    <property type="entry name" value="CbiK"/>
    <property type="match status" value="1"/>
</dbReference>
<reference evidence="3" key="2">
    <citation type="submission" date="2021-04" db="EMBL/GenBank/DDBJ databases">
        <authorList>
            <person name="Gilroy R."/>
        </authorList>
    </citation>
    <scope>NUCLEOTIDE SEQUENCE</scope>
    <source>
        <strain evidence="3">ChiHecec2B26-7398</strain>
    </source>
</reference>
<protein>
    <submittedName>
        <fullName evidence="3">Sirohydrochlorin cobaltochelatase</fullName>
    </submittedName>
</protein>
<comment type="caution">
    <text evidence="3">The sequence shown here is derived from an EMBL/GenBank/DDBJ whole genome shotgun (WGS) entry which is preliminary data.</text>
</comment>
<reference evidence="3" key="1">
    <citation type="journal article" date="2021" name="PeerJ">
        <title>Extensive microbial diversity within the chicken gut microbiome revealed by metagenomics and culture.</title>
        <authorList>
            <person name="Gilroy R."/>
            <person name="Ravi A."/>
            <person name="Getino M."/>
            <person name="Pursley I."/>
            <person name="Horton D.L."/>
            <person name="Alikhan N.F."/>
            <person name="Baker D."/>
            <person name="Gharbi K."/>
            <person name="Hall N."/>
            <person name="Watson M."/>
            <person name="Adriaenssens E.M."/>
            <person name="Foster-Nyarko E."/>
            <person name="Jarju S."/>
            <person name="Secka A."/>
            <person name="Antonio M."/>
            <person name="Oren A."/>
            <person name="Chaudhuri R.R."/>
            <person name="La Ragione R."/>
            <person name="Hildebrand F."/>
            <person name="Pallen M.J."/>
        </authorList>
    </citation>
    <scope>NUCLEOTIDE SEQUENCE</scope>
    <source>
        <strain evidence="3">ChiHecec2B26-7398</strain>
    </source>
</reference>
<dbReference type="EMBL" id="DXEI01000128">
    <property type="protein sequence ID" value="HIX95492.1"/>
    <property type="molecule type" value="Genomic_DNA"/>
</dbReference>
<dbReference type="InterPro" id="IPR010388">
    <property type="entry name" value="Anaerobic_Co-chelatase"/>
</dbReference>
<keyword evidence="2" id="KW-0479">Metal-binding</keyword>
<gene>
    <name evidence="3" type="ORF">H9846_08560</name>
</gene>
<proteinExistence type="predicted"/>
<organism evidence="3 4">
    <name type="scientific">Candidatus Gemmiger excrementipullorum</name>
    <dbReference type="NCBI Taxonomy" id="2838610"/>
    <lineage>
        <taxon>Bacteria</taxon>
        <taxon>Bacillati</taxon>
        <taxon>Bacillota</taxon>
        <taxon>Clostridia</taxon>
        <taxon>Eubacteriales</taxon>
        <taxon>Gemmiger</taxon>
    </lineage>
</organism>
<dbReference type="SUPFAM" id="SSF53800">
    <property type="entry name" value="Chelatase"/>
    <property type="match status" value="1"/>
</dbReference>
<evidence type="ECO:0000313" key="4">
    <source>
        <dbReference type="Proteomes" id="UP000886751"/>
    </source>
</evidence>
<evidence type="ECO:0000256" key="1">
    <source>
        <dbReference type="PIRSR" id="PIRSR033579-1"/>
    </source>
</evidence>
<keyword evidence="2" id="KW-0170">Cobalt</keyword>
<dbReference type="GO" id="GO:0046872">
    <property type="term" value="F:metal ion binding"/>
    <property type="evidence" value="ECO:0007669"/>
    <property type="project" value="UniProtKB-KW"/>
</dbReference>
<feature type="active site" description="Proton acceptor" evidence="1">
    <location>
        <position position="142"/>
    </location>
</feature>
<feature type="binding site" evidence="2">
    <location>
        <position position="205"/>
    </location>
    <ligand>
        <name>Co(2+)</name>
        <dbReference type="ChEBI" id="CHEBI:48828"/>
    </ligand>
</feature>
<sequence>MQNALLCTGYGAVDPRPRADRAAVEAALQAAAPGWAFARAVTSPAMRARMAQNGLPADSAAQALEKLAAAGCRTVVVQPTNLLYGQDYEALCAEAAAYAGKFEHLRVGEPLLACNADLVAAVRAVAEACPPQPGETLLLAGHGAGRFAGVVYPALQGVFALQGRQDVLVAVLHGWPALDDVLPALHGTGSRRVHLMPFLLGAGAHACRDLAGPSPASWQTRLQAAGFTVRCTLQGLGSLPGIQQLYCQKFKQAAGGL</sequence>
<dbReference type="GO" id="GO:0019251">
    <property type="term" value="P:anaerobic cobalamin biosynthetic process"/>
    <property type="evidence" value="ECO:0007669"/>
    <property type="project" value="InterPro"/>
</dbReference>
<dbReference type="AlphaFoldDB" id="A0A9D1Y2C5"/>
<dbReference type="Proteomes" id="UP000886751">
    <property type="component" value="Unassembled WGS sequence"/>
</dbReference>
<dbReference type="GO" id="GO:0016852">
    <property type="term" value="F:sirohydrochlorin cobaltochelatase activity"/>
    <property type="evidence" value="ECO:0007669"/>
    <property type="project" value="InterPro"/>
</dbReference>
<dbReference type="Gene3D" id="3.40.50.1400">
    <property type="match status" value="2"/>
</dbReference>
<evidence type="ECO:0000313" key="3">
    <source>
        <dbReference type="EMBL" id="HIX95492.1"/>
    </source>
</evidence>
<accession>A0A9D1Y2C5</accession>
<dbReference type="PIRSF" id="PIRSF033579">
    <property type="entry name" value="Anaer_Co_chel"/>
    <property type="match status" value="1"/>
</dbReference>
<name>A0A9D1Y2C5_9FIRM</name>